<organism evidence="1 2">
    <name type="scientific">Westerdykella ornata</name>
    <dbReference type="NCBI Taxonomy" id="318751"/>
    <lineage>
        <taxon>Eukaryota</taxon>
        <taxon>Fungi</taxon>
        <taxon>Dikarya</taxon>
        <taxon>Ascomycota</taxon>
        <taxon>Pezizomycotina</taxon>
        <taxon>Dothideomycetes</taxon>
        <taxon>Pleosporomycetidae</taxon>
        <taxon>Pleosporales</taxon>
        <taxon>Sporormiaceae</taxon>
        <taxon>Westerdykella</taxon>
    </lineage>
</organism>
<keyword evidence="2" id="KW-1185">Reference proteome</keyword>
<dbReference type="RefSeq" id="XP_033650981.1">
    <property type="nucleotide sequence ID" value="XM_033793307.1"/>
</dbReference>
<proteinExistence type="predicted"/>
<reference evidence="1" key="1">
    <citation type="journal article" date="2020" name="Stud. Mycol.">
        <title>101 Dothideomycetes genomes: a test case for predicting lifestyles and emergence of pathogens.</title>
        <authorList>
            <person name="Haridas S."/>
            <person name="Albert R."/>
            <person name="Binder M."/>
            <person name="Bloem J."/>
            <person name="Labutti K."/>
            <person name="Salamov A."/>
            <person name="Andreopoulos B."/>
            <person name="Baker S."/>
            <person name="Barry K."/>
            <person name="Bills G."/>
            <person name="Bluhm B."/>
            <person name="Cannon C."/>
            <person name="Castanera R."/>
            <person name="Culley D."/>
            <person name="Daum C."/>
            <person name="Ezra D."/>
            <person name="Gonzalez J."/>
            <person name="Henrissat B."/>
            <person name="Kuo A."/>
            <person name="Liang C."/>
            <person name="Lipzen A."/>
            <person name="Lutzoni F."/>
            <person name="Magnuson J."/>
            <person name="Mondo S."/>
            <person name="Nolan M."/>
            <person name="Ohm R."/>
            <person name="Pangilinan J."/>
            <person name="Park H.-J."/>
            <person name="Ramirez L."/>
            <person name="Alfaro M."/>
            <person name="Sun H."/>
            <person name="Tritt A."/>
            <person name="Yoshinaga Y."/>
            <person name="Zwiers L.-H."/>
            <person name="Turgeon B."/>
            <person name="Goodwin S."/>
            <person name="Spatafora J."/>
            <person name="Crous P."/>
            <person name="Grigoriev I."/>
        </authorList>
    </citation>
    <scope>NUCLEOTIDE SEQUENCE</scope>
    <source>
        <strain evidence="1">CBS 379.55</strain>
    </source>
</reference>
<dbReference type="AlphaFoldDB" id="A0A6A6JAL0"/>
<gene>
    <name evidence="1" type="ORF">EI97DRAFT_158253</name>
</gene>
<name>A0A6A6JAL0_WESOR</name>
<dbReference type="EMBL" id="ML986510">
    <property type="protein sequence ID" value="KAF2273442.1"/>
    <property type="molecule type" value="Genomic_DNA"/>
</dbReference>
<sequence length="139" mass="15332">MKYEYRGTGYTFQPFEKGISNYGPVSAACSSVPFPECNRKWSFLDFPQREFVSLNQTILDTRRLGGAQPQRYASHPGGRADKAPVSLHHFICGSSGNSYSLTSQRPLQQQSSLLSLAQFGGYLNIPTSLLAPAPRRLTG</sequence>
<dbReference type="Proteomes" id="UP000800097">
    <property type="component" value="Unassembled WGS sequence"/>
</dbReference>
<accession>A0A6A6JAL0</accession>
<dbReference type="PROSITE" id="PS51257">
    <property type="entry name" value="PROKAR_LIPOPROTEIN"/>
    <property type="match status" value="1"/>
</dbReference>
<dbReference type="GeneID" id="54546482"/>
<evidence type="ECO:0000313" key="2">
    <source>
        <dbReference type="Proteomes" id="UP000800097"/>
    </source>
</evidence>
<protein>
    <submittedName>
        <fullName evidence="1">Uncharacterized protein</fullName>
    </submittedName>
</protein>
<evidence type="ECO:0000313" key="1">
    <source>
        <dbReference type="EMBL" id="KAF2273442.1"/>
    </source>
</evidence>